<keyword evidence="4" id="KW-1185">Reference proteome</keyword>
<evidence type="ECO:0000256" key="1">
    <source>
        <dbReference type="SAM" id="MobiDB-lite"/>
    </source>
</evidence>
<protein>
    <submittedName>
        <fullName evidence="2">Phosphatidylinositol 3-kinase vps34</fullName>
    </submittedName>
</protein>
<sequence length="321" mass="35734">MDDDDDDVPPLEATRSRCDTKVREREETARVAEKQVLERPKDEGERQTNCDSIEEKNEVAEAMMQRALAAREQKKRDTEESRKKADGFGGGLKKGFLSSKPKASKSTKEKVSKEDPVKEVPFITGAGSKEEAKRMSLQMPEVQQAMQGMEKLKEDQSWVTPQLMAALQSRPDLLKSLSDPKIQEAMKLMQTAPGEAQRRYQDNAEVTQFLKDFSALMATHFDVLSKEAPGAKPQAGYAKMPAPPAPPKQPVAQSRAQPAVQALPTDDPKVAAAFQDPEVQELLAELYAGKPLEMHELCQQRPNLFHKVKILLDSGLLALQR</sequence>
<feature type="compositionally biased region" description="Basic and acidic residues" evidence="1">
    <location>
        <begin position="69"/>
        <end position="86"/>
    </location>
</feature>
<feature type="region of interest" description="Disordered" evidence="1">
    <location>
        <begin position="232"/>
        <end position="263"/>
    </location>
</feature>
<name>A0ABP0IPY5_9DINO</name>
<dbReference type="Proteomes" id="UP001642464">
    <property type="component" value="Unassembled WGS sequence"/>
</dbReference>
<dbReference type="EMBL" id="CAXAMM010004714">
    <property type="protein sequence ID" value="CAK9004653.1"/>
    <property type="molecule type" value="Genomic_DNA"/>
</dbReference>
<gene>
    <name evidence="2" type="ORF">SCF082_LOCUS8280</name>
    <name evidence="3" type="ORF">SCF082_LOCUS8335</name>
</gene>
<feature type="compositionally biased region" description="Basic and acidic residues" evidence="1">
    <location>
        <begin position="106"/>
        <end position="118"/>
    </location>
</feature>
<proteinExistence type="predicted"/>
<evidence type="ECO:0000313" key="3">
    <source>
        <dbReference type="EMBL" id="CAK9004817.1"/>
    </source>
</evidence>
<dbReference type="EMBL" id="CAXAMM010004758">
    <property type="protein sequence ID" value="CAK9004817.1"/>
    <property type="molecule type" value="Genomic_DNA"/>
</dbReference>
<organism evidence="2 4">
    <name type="scientific">Durusdinium trenchii</name>
    <dbReference type="NCBI Taxonomy" id="1381693"/>
    <lineage>
        <taxon>Eukaryota</taxon>
        <taxon>Sar</taxon>
        <taxon>Alveolata</taxon>
        <taxon>Dinophyceae</taxon>
        <taxon>Suessiales</taxon>
        <taxon>Symbiodiniaceae</taxon>
        <taxon>Durusdinium</taxon>
    </lineage>
</organism>
<feature type="compositionally biased region" description="Basic and acidic residues" evidence="1">
    <location>
        <begin position="14"/>
        <end position="59"/>
    </location>
</feature>
<feature type="region of interest" description="Disordered" evidence="1">
    <location>
        <begin position="1"/>
        <end position="150"/>
    </location>
</feature>
<comment type="caution">
    <text evidence="2">The sequence shown here is derived from an EMBL/GenBank/DDBJ whole genome shotgun (WGS) entry which is preliminary data.</text>
</comment>
<evidence type="ECO:0000313" key="2">
    <source>
        <dbReference type="EMBL" id="CAK9004653.1"/>
    </source>
</evidence>
<evidence type="ECO:0000313" key="4">
    <source>
        <dbReference type="Proteomes" id="UP001642464"/>
    </source>
</evidence>
<dbReference type="Gene3D" id="1.10.260.100">
    <property type="match status" value="2"/>
</dbReference>
<reference evidence="2 4" key="1">
    <citation type="submission" date="2024-02" db="EMBL/GenBank/DDBJ databases">
        <authorList>
            <person name="Chen Y."/>
            <person name="Shah S."/>
            <person name="Dougan E. K."/>
            <person name="Thang M."/>
            <person name="Chan C."/>
        </authorList>
    </citation>
    <scope>NUCLEOTIDE SEQUENCE [LARGE SCALE GENOMIC DNA]</scope>
</reference>
<accession>A0ABP0IPY5</accession>